<dbReference type="EMBL" id="CABFNQ020000715">
    <property type="protein sequence ID" value="CAH0025873.1"/>
    <property type="molecule type" value="Genomic_DNA"/>
</dbReference>
<dbReference type="Pfam" id="PF20253">
    <property type="entry name" value="DUF6604"/>
    <property type="match status" value="1"/>
</dbReference>
<keyword evidence="4" id="KW-1185">Reference proteome</keyword>
<proteinExistence type="predicted"/>
<evidence type="ECO:0000259" key="2">
    <source>
        <dbReference type="Pfam" id="PF20253"/>
    </source>
</evidence>
<dbReference type="PANTHER" id="PTHR38795:SF1">
    <property type="entry name" value="DUF6604 DOMAIN-CONTAINING PROTEIN"/>
    <property type="match status" value="1"/>
</dbReference>
<name>A0A9N9VQ78_9HYPO</name>
<feature type="region of interest" description="Disordered" evidence="1">
    <location>
        <begin position="19"/>
        <end position="50"/>
    </location>
</feature>
<gene>
    <name evidence="3" type="ORF">CRHIZ90672A_00008578</name>
</gene>
<organism evidence="3 4">
    <name type="scientific">Clonostachys rhizophaga</name>
    <dbReference type="NCBI Taxonomy" id="160324"/>
    <lineage>
        <taxon>Eukaryota</taxon>
        <taxon>Fungi</taxon>
        <taxon>Dikarya</taxon>
        <taxon>Ascomycota</taxon>
        <taxon>Pezizomycotina</taxon>
        <taxon>Sordariomycetes</taxon>
        <taxon>Hypocreomycetidae</taxon>
        <taxon>Hypocreales</taxon>
        <taxon>Bionectriaceae</taxon>
        <taxon>Clonostachys</taxon>
    </lineage>
</organism>
<feature type="domain" description="DUF6604" evidence="2">
    <location>
        <begin position="22"/>
        <end position="129"/>
    </location>
</feature>
<dbReference type="Proteomes" id="UP000696573">
    <property type="component" value="Unassembled WGS sequence"/>
</dbReference>
<feature type="compositionally biased region" description="Basic residues" evidence="1">
    <location>
        <begin position="29"/>
        <end position="42"/>
    </location>
</feature>
<sequence>MLPQSLVSVYQDAPGAGGTVPLPANGGRLKGKARTAAKKAKGKGQPGPATKPQAALVRYIISIKDFVPLAECISASKIPSLCVPKAFFTTLDRVISVRAGFSKELKEHNVALDAESDAKHSHFVGVLKKFEALKVYVPSEEFVNAPDIERPKPATEQAEIFEVDPFQSLEEAIVAFYMMCVDLGEIRHALSTFWTTTVGEKGSTFDPGVMAIVTNTGIEFGKNIIEEMLPIFEPHGGVRKVMDYYLSLIPMPANQSITHPSSWDMDTESTESQDLVITTELFFEALTLVHHVPDYPFTDEFVRGVEQFKKTKQIPFSLIFASQVNLDIHHAVGEFAETSVDTLLDRLSHMEGVLGSAVDFSKKTRNPHWSSHNQRCLQQSLEGFEWFLQDPLHEVKKMAVHGDPKGQRVVRGIQKWRLLRRSPIMAGLALHYHRADVHEAGLLFANQWGSIILPAHLYNATLKEGHCQTPWPDMEMLMDIFGEEQFFVGGKPDNTSAYVNRFMLQVGASASTLINRHRRSKKIGVDDFSKAGTRFLTSRATFHGRFRGRYVNNANQMDWTPEYISEILSLEKHGKKRVQSETVRASPHKLLAALAIALNSEVYELSFPYLLMHQMNWTLLTAFKKIWDPILRDSFGPDYIQQEWQLPFAIGQVLALADGVDGLKDDEGLTFAGLSLDAASTTHAGSLALDFGSGWDFDDYANTVDDASD</sequence>
<evidence type="ECO:0000313" key="4">
    <source>
        <dbReference type="Proteomes" id="UP000696573"/>
    </source>
</evidence>
<accession>A0A9N9VQ78</accession>
<reference evidence="3" key="1">
    <citation type="submission" date="2021-10" db="EMBL/GenBank/DDBJ databases">
        <authorList>
            <person name="Piombo E."/>
        </authorList>
    </citation>
    <scope>NUCLEOTIDE SEQUENCE</scope>
</reference>
<dbReference type="PANTHER" id="PTHR38795">
    <property type="entry name" value="DUF6604 DOMAIN-CONTAINING PROTEIN"/>
    <property type="match status" value="1"/>
</dbReference>
<comment type="caution">
    <text evidence="3">The sequence shown here is derived from an EMBL/GenBank/DDBJ whole genome shotgun (WGS) entry which is preliminary data.</text>
</comment>
<evidence type="ECO:0000256" key="1">
    <source>
        <dbReference type="SAM" id="MobiDB-lite"/>
    </source>
</evidence>
<protein>
    <recommendedName>
        <fullName evidence="2">DUF6604 domain-containing protein</fullName>
    </recommendedName>
</protein>
<dbReference type="AlphaFoldDB" id="A0A9N9VQ78"/>
<dbReference type="OrthoDB" id="5238236at2759"/>
<dbReference type="InterPro" id="IPR046539">
    <property type="entry name" value="DUF6604"/>
</dbReference>
<evidence type="ECO:0000313" key="3">
    <source>
        <dbReference type="EMBL" id="CAH0025873.1"/>
    </source>
</evidence>